<dbReference type="NCBIfam" id="TIGR00594">
    <property type="entry name" value="polc"/>
    <property type="match status" value="1"/>
</dbReference>
<dbReference type="GO" id="GO:0006260">
    <property type="term" value="P:DNA replication"/>
    <property type="evidence" value="ECO:0007669"/>
    <property type="project" value="UniProtKB-KW"/>
</dbReference>
<keyword evidence="5" id="KW-0235">DNA replication</keyword>
<dbReference type="SUPFAM" id="SSF89550">
    <property type="entry name" value="PHP domain-like"/>
    <property type="match status" value="1"/>
</dbReference>
<feature type="domain" description="Polymerase/histidinol phosphatase N-terminal" evidence="8">
    <location>
        <begin position="5"/>
        <end position="68"/>
    </location>
</feature>
<reference evidence="9" key="2">
    <citation type="submission" date="2021-04" db="EMBL/GenBank/DDBJ databases">
        <authorList>
            <person name="Zhang T."/>
            <person name="Zhang Y."/>
            <person name="Lu D."/>
            <person name="Zuo D."/>
            <person name="Du Z."/>
        </authorList>
    </citation>
    <scope>NUCLEOTIDE SEQUENCE</scope>
    <source>
        <strain evidence="9">JR1</strain>
    </source>
</reference>
<dbReference type="CDD" id="cd04485">
    <property type="entry name" value="DnaE_OBF"/>
    <property type="match status" value="1"/>
</dbReference>
<dbReference type="InterPro" id="IPR011708">
    <property type="entry name" value="DNA_pol3_alpha_NTPase_dom"/>
</dbReference>
<accession>A0A941IYT6</accession>
<dbReference type="InterPro" id="IPR029460">
    <property type="entry name" value="DNAPol_HHH"/>
</dbReference>
<dbReference type="Pfam" id="PF02811">
    <property type="entry name" value="PHP"/>
    <property type="match status" value="1"/>
</dbReference>
<evidence type="ECO:0000256" key="1">
    <source>
        <dbReference type="ARBA" id="ARBA00012417"/>
    </source>
</evidence>
<dbReference type="InterPro" id="IPR003141">
    <property type="entry name" value="Pol/His_phosphatase_N"/>
</dbReference>
<sequence length="991" mass="114556">MLTNCHSYYSFKYGTISTEDLIKVLTYHGYTTFALTDINNTAASIDFVRLAAQHNILPVVGVDFRNGTKQQYIALAKNNAGFREINEYLTPHLHEKVSFDPLAPSFDNAYIIYPFTHDDDELRDNEFIGISPEELKQLPFSPWRNRLDKLVLKHTCTFRNKHDYNAHRLLRAIDNNTLLSKLPKSEQASETDTILPKDKLQQLFAAYPQIIENTEKLLDSCSIDFSFGTNKNKQVFTGSKEADFELLKTRCEEGLSYRFPNKNEEVVKRMYKELEVIRDLGFCAYFLVTLDIVDYARSQNFYHIGRGSGANSLVAYLLRITNVDPIELDLYFERFINPFRQSPPDFDIDFSWTDRDAVTRYIFETYGYDHVALLGNYVTFKYKSAIREIAKVFGLPDDEIVALQKNPSLATESKYGEWVIKYSQFIDGFPSHCSIHSSGIIISEEPMNCYSSTELLPKGFPSTQFDMYIAEDVGLHKFDILSQRGLSKIKDTLGIIRANTGNEIDIDDIPRLKSDEHIKELLKVGKAIGCFYVESPAMRMLLTKLKADDYLRLVAASSIIRPGVAKSGMMREYILRFQDEGRREKAREELPELYNLLEETYGVMVYQEDVIKVAHYFAGLSLDEADVLRRGMSWKFRQRNEFWKVRDKFFSNCQQKGYARQTIADIWRQIESFANYAFAKGHSASYAVESYQALFLKAYYPREYMVATLNNGGGFYRPELYLHEARMHGAIIETPCVNRSDWPCIIRDKRLFLGFFMLHGLEKKSVELLLNERGLFGEFSSLADFVTRVPISLEQLLILIRIDAFRFTGKTKKELLWDAHYLLGHTKVTKPEPTLFQTVVREFELPLLWEHELENAFDELELLGFPLSSPFKLLEKQLPSLLKAADLPHFINQTVVIVGYLITRKPTRTSSGEHMSFGTFLDIDGYWLDTVHFAHSFKRYPFRGPGCYLIRGKVVEEYGFISIEVSQMYRLNNQTLEENTRLRKSVETISI</sequence>
<organism evidence="9 10">
    <name type="scientific">Carboxylicivirga sediminis</name>
    <dbReference type="NCBI Taxonomy" id="2006564"/>
    <lineage>
        <taxon>Bacteria</taxon>
        <taxon>Pseudomonadati</taxon>
        <taxon>Bacteroidota</taxon>
        <taxon>Bacteroidia</taxon>
        <taxon>Marinilabiliales</taxon>
        <taxon>Marinilabiliaceae</taxon>
        <taxon>Carboxylicivirga</taxon>
    </lineage>
</organism>
<dbReference type="RefSeq" id="WP_212190856.1">
    <property type="nucleotide sequence ID" value="NZ_JAGTAR010000015.1"/>
</dbReference>
<dbReference type="EC" id="2.7.7.7" evidence="1"/>
<evidence type="ECO:0000256" key="3">
    <source>
        <dbReference type="ARBA" id="ARBA00022679"/>
    </source>
</evidence>
<reference evidence="9" key="1">
    <citation type="journal article" date="2018" name="Int. J. Syst. Evol. Microbiol.">
        <title>Carboxylicivirga sediminis sp. nov., isolated from coastal sediment.</title>
        <authorList>
            <person name="Wang F.Q."/>
            <person name="Ren L.H."/>
            <person name="Zou R.J."/>
            <person name="Sun Y.Z."/>
            <person name="Liu X.J."/>
            <person name="Jiang F."/>
            <person name="Liu L.J."/>
        </authorList>
    </citation>
    <scope>NUCLEOTIDE SEQUENCE</scope>
    <source>
        <strain evidence="9">JR1</strain>
    </source>
</reference>
<comment type="catalytic activity">
    <reaction evidence="7">
        <text>DNA(n) + a 2'-deoxyribonucleoside 5'-triphosphate = DNA(n+1) + diphosphate</text>
        <dbReference type="Rhea" id="RHEA:22508"/>
        <dbReference type="Rhea" id="RHEA-COMP:17339"/>
        <dbReference type="Rhea" id="RHEA-COMP:17340"/>
        <dbReference type="ChEBI" id="CHEBI:33019"/>
        <dbReference type="ChEBI" id="CHEBI:61560"/>
        <dbReference type="ChEBI" id="CHEBI:173112"/>
        <dbReference type="EC" id="2.7.7.7"/>
    </reaction>
</comment>
<dbReference type="GO" id="GO:0008408">
    <property type="term" value="F:3'-5' exonuclease activity"/>
    <property type="evidence" value="ECO:0007669"/>
    <property type="project" value="InterPro"/>
</dbReference>
<dbReference type="Gene3D" id="3.20.20.140">
    <property type="entry name" value="Metal-dependent hydrolases"/>
    <property type="match status" value="2"/>
</dbReference>
<keyword evidence="10" id="KW-1185">Reference proteome</keyword>
<comment type="caution">
    <text evidence="9">The sequence shown here is derived from an EMBL/GenBank/DDBJ whole genome shotgun (WGS) entry which is preliminary data.</text>
</comment>
<dbReference type="Gene3D" id="1.10.150.870">
    <property type="match status" value="1"/>
</dbReference>
<evidence type="ECO:0000313" key="10">
    <source>
        <dbReference type="Proteomes" id="UP000679220"/>
    </source>
</evidence>
<dbReference type="Pfam" id="PF14579">
    <property type="entry name" value="HHH_6"/>
    <property type="match status" value="1"/>
</dbReference>
<name>A0A941IYT6_9BACT</name>
<dbReference type="PANTHER" id="PTHR32294">
    <property type="entry name" value="DNA POLYMERASE III SUBUNIT ALPHA"/>
    <property type="match status" value="1"/>
</dbReference>
<evidence type="ECO:0000256" key="7">
    <source>
        <dbReference type="ARBA" id="ARBA00049244"/>
    </source>
</evidence>
<dbReference type="SMART" id="SM00481">
    <property type="entry name" value="POLIIIAc"/>
    <property type="match status" value="1"/>
</dbReference>
<dbReference type="Pfam" id="PF07733">
    <property type="entry name" value="DNA_pol3_alpha"/>
    <property type="match status" value="1"/>
</dbReference>
<dbReference type="InterPro" id="IPR004013">
    <property type="entry name" value="PHP_dom"/>
</dbReference>
<evidence type="ECO:0000256" key="2">
    <source>
        <dbReference type="ARBA" id="ARBA00019114"/>
    </source>
</evidence>
<dbReference type="Proteomes" id="UP000679220">
    <property type="component" value="Unassembled WGS sequence"/>
</dbReference>
<dbReference type="Pfam" id="PF17657">
    <property type="entry name" value="DNA_pol3_finger"/>
    <property type="match status" value="1"/>
</dbReference>
<dbReference type="GO" id="GO:0003887">
    <property type="term" value="F:DNA-directed DNA polymerase activity"/>
    <property type="evidence" value="ECO:0007669"/>
    <property type="project" value="UniProtKB-KW"/>
</dbReference>
<protein>
    <recommendedName>
        <fullName evidence="2">DNA polymerase III subunit alpha</fullName>
        <ecNumber evidence="1">2.7.7.7</ecNumber>
    </recommendedName>
</protein>
<keyword evidence="6" id="KW-0239">DNA-directed DNA polymerase</keyword>
<dbReference type="AlphaFoldDB" id="A0A941IYT6"/>
<dbReference type="InterPro" id="IPR016195">
    <property type="entry name" value="Pol/histidinol_Pase-like"/>
</dbReference>
<evidence type="ECO:0000256" key="4">
    <source>
        <dbReference type="ARBA" id="ARBA00022695"/>
    </source>
</evidence>
<evidence type="ECO:0000256" key="5">
    <source>
        <dbReference type="ARBA" id="ARBA00022705"/>
    </source>
</evidence>
<dbReference type="PANTHER" id="PTHR32294:SF0">
    <property type="entry name" value="DNA POLYMERASE III SUBUNIT ALPHA"/>
    <property type="match status" value="1"/>
</dbReference>
<gene>
    <name evidence="9" type="ORF">KDU71_11210</name>
</gene>
<dbReference type="EMBL" id="JAGTAR010000015">
    <property type="protein sequence ID" value="MBR8536127.1"/>
    <property type="molecule type" value="Genomic_DNA"/>
</dbReference>
<dbReference type="InterPro" id="IPR004805">
    <property type="entry name" value="DnaE2/DnaE/PolC"/>
</dbReference>
<evidence type="ECO:0000256" key="6">
    <source>
        <dbReference type="ARBA" id="ARBA00022932"/>
    </source>
</evidence>
<dbReference type="InterPro" id="IPR040982">
    <property type="entry name" value="DNA_pol3_finger"/>
</dbReference>
<proteinExistence type="predicted"/>
<evidence type="ECO:0000259" key="8">
    <source>
        <dbReference type="SMART" id="SM00481"/>
    </source>
</evidence>
<keyword evidence="3" id="KW-0808">Transferase</keyword>
<evidence type="ECO:0000313" key="9">
    <source>
        <dbReference type="EMBL" id="MBR8536127.1"/>
    </source>
</evidence>
<keyword evidence="4" id="KW-0548">Nucleotidyltransferase</keyword>